<gene>
    <name evidence="6" type="ORF">BJX63DRAFT_383721</name>
</gene>
<dbReference type="CDD" id="cd00067">
    <property type="entry name" value="GAL4"/>
    <property type="match status" value="1"/>
</dbReference>
<keyword evidence="2" id="KW-0238">DNA-binding</keyword>
<evidence type="ECO:0000313" key="7">
    <source>
        <dbReference type="Proteomes" id="UP001610334"/>
    </source>
</evidence>
<evidence type="ECO:0000259" key="5">
    <source>
        <dbReference type="PROSITE" id="PS50048"/>
    </source>
</evidence>
<keyword evidence="4" id="KW-0539">Nucleus</keyword>
<dbReference type="InterPro" id="IPR021858">
    <property type="entry name" value="Fun_TF"/>
</dbReference>
<accession>A0ABR4HTF4</accession>
<keyword evidence="1" id="KW-0805">Transcription regulation</keyword>
<protein>
    <recommendedName>
        <fullName evidence="5">Zn(2)-C6 fungal-type domain-containing protein</fullName>
    </recommendedName>
</protein>
<evidence type="ECO:0000256" key="2">
    <source>
        <dbReference type="ARBA" id="ARBA00023125"/>
    </source>
</evidence>
<evidence type="ECO:0000256" key="3">
    <source>
        <dbReference type="ARBA" id="ARBA00023163"/>
    </source>
</evidence>
<dbReference type="InterPro" id="IPR001138">
    <property type="entry name" value="Zn2Cys6_DnaBD"/>
</dbReference>
<dbReference type="PANTHER" id="PTHR47784">
    <property type="entry name" value="STEROL UPTAKE CONTROL PROTEIN 2"/>
    <property type="match status" value="1"/>
</dbReference>
<dbReference type="Pfam" id="PF11951">
    <property type="entry name" value="Fungal_trans_2"/>
    <property type="match status" value="1"/>
</dbReference>
<comment type="caution">
    <text evidence="6">The sequence shown here is derived from an EMBL/GenBank/DDBJ whole genome shotgun (WGS) entry which is preliminary data.</text>
</comment>
<name>A0ABR4HTF4_9EURO</name>
<dbReference type="PANTHER" id="PTHR47784:SF5">
    <property type="entry name" value="STEROL UPTAKE CONTROL PROTEIN 2"/>
    <property type="match status" value="1"/>
</dbReference>
<dbReference type="Pfam" id="PF00172">
    <property type="entry name" value="Zn_clus"/>
    <property type="match status" value="1"/>
</dbReference>
<dbReference type="EMBL" id="JBFXLT010000013">
    <property type="protein sequence ID" value="KAL2818670.1"/>
    <property type="molecule type" value="Genomic_DNA"/>
</dbReference>
<feature type="domain" description="Zn(2)-C6 fungal-type" evidence="5">
    <location>
        <begin position="13"/>
        <end position="43"/>
    </location>
</feature>
<dbReference type="SUPFAM" id="SSF57701">
    <property type="entry name" value="Zn2/Cys6 DNA-binding domain"/>
    <property type="match status" value="1"/>
</dbReference>
<evidence type="ECO:0000256" key="1">
    <source>
        <dbReference type="ARBA" id="ARBA00023015"/>
    </source>
</evidence>
<dbReference type="PROSITE" id="PS00463">
    <property type="entry name" value="ZN2_CY6_FUNGAL_1"/>
    <property type="match status" value="1"/>
</dbReference>
<evidence type="ECO:0000313" key="6">
    <source>
        <dbReference type="EMBL" id="KAL2818670.1"/>
    </source>
</evidence>
<keyword evidence="7" id="KW-1185">Reference proteome</keyword>
<reference evidence="6 7" key="1">
    <citation type="submission" date="2024-07" db="EMBL/GenBank/DDBJ databases">
        <title>Section-level genome sequencing and comparative genomics of Aspergillus sections Usti and Cavernicolus.</title>
        <authorList>
            <consortium name="Lawrence Berkeley National Laboratory"/>
            <person name="Nybo J.L."/>
            <person name="Vesth T.C."/>
            <person name="Theobald S."/>
            <person name="Frisvad J.C."/>
            <person name="Larsen T.O."/>
            <person name="Kjaerboelling I."/>
            <person name="Rothschild-Mancinelli K."/>
            <person name="Lyhne E.K."/>
            <person name="Kogle M.E."/>
            <person name="Barry K."/>
            <person name="Clum A."/>
            <person name="Na H."/>
            <person name="Ledsgaard L."/>
            <person name="Lin J."/>
            <person name="Lipzen A."/>
            <person name="Kuo A."/>
            <person name="Riley R."/>
            <person name="Mondo S."/>
            <person name="Labutti K."/>
            <person name="Haridas S."/>
            <person name="Pangalinan J."/>
            <person name="Salamov A.A."/>
            <person name="Simmons B.A."/>
            <person name="Magnuson J.K."/>
            <person name="Chen J."/>
            <person name="Drula E."/>
            <person name="Henrissat B."/>
            <person name="Wiebenga A."/>
            <person name="Lubbers R.J."/>
            <person name="Gomes A.C."/>
            <person name="Makela M.R."/>
            <person name="Stajich J."/>
            <person name="Grigoriev I.V."/>
            <person name="Mortensen U.H."/>
            <person name="De Vries R.P."/>
            <person name="Baker S.E."/>
            <person name="Andersen M.R."/>
        </authorList>
    </citation>
    <scope>NUCLEOTIDE SEQUENCE [LARGE SCALE GENOMIC DNA]</scope>
    <source>
        <strain evidence="6 7">CBS 588.65</strain>
    </source>
</reference>
<dbReference type="Gene3D" id="4.10.240.10">
    <property type="entry name" value="Zn(2)-C6 fungal-type DNA-binding domain"/>
    <property type="match status" value="1"/>
</dbReference>
<evidence type="ECO:0000256" key="4">
    <source>
        <dbReference type="ARBA" id="ARBA00023242"/>
    </source>
</evidence>
<dbReference type="InterPro" id="IPR053157">
    <property type="entry name" value="Sterol_Uptake_Regulator"/>
</dbReference>
<dbReference type="InterPro" id="IPR036864">
    <property type="entry name" value="Zn2-C6_fun-type_DNA-bd_sf"/>
</dbReference>
<dbReference type="SMART" id="SM00066">
    <property type="entry name" value="GAL4"/>
    <property type="match status" value="1"/>
</dbReference>
<proteinExistence type="predicted"/>
<keyword evidence="3" id="KW-0804">Transcription</keyword>
<dbReference type="PROSITE" id="PS50048">
    <property type="entry name" value="ZN2_CY6_FUNGAL_2"/>
    <property type="match status" value="1"/>
</dbReference>
<sequence length="385" mass="43383">MPSRRAHTKSRHGCAHCKAKRLKCDETRPRCGRCTDRDLACSYSSPEWSYTVAMVPRKRNPSPVLSSKKTVCPESTCQPGLVSADLQNLELMVQWCNHTYLSLSRSDSVAWIWRSVIPRKAANHPFLMHGILGLSALHTAFSSIDSERARYLELAQTHHSQAIRGLSQLEHLNEANADAAYALSNIIIIFTFALPLCTQPSSSCDPIKELLEISQISKGSMKVLMEVRHWVQAGDLAALVNMQGPPDSPPTYRGKYYEQVIHPLEQINQPQFYSATESDPSIYSEAIHALHMSFVGMDSQGQIGTITAAFQFIFRVPCGFLNLIEKREPLALVILASYGVMLSQLRAHWWMGDWGNRLVRQIYSIVDGHWKSHSPRIMDLMNCLY</sequence>
<dbReference type="Proteomes" id="UP001610334">
    <property type="component" value="Unassembled WGS sequence"/>
</dbReference>
<organism evidence="6 7">
    <name type="scientific">Aspergillus granulosus</name>
    <dbReference type="NCBI Taxonomy" id="176169"/>
    <lineage>
        <taxon>Eukaryota</taxon>
        <taxon>Fungi</taxon>
        <taxon>Dikarya</taxon>
        <taxon>Ascomycota</taxon>
        <taxon>Pezizomycotina</taxon>
        <taxon>Eurotiomycetes</taxon>
        <taxon>Eurotiomycetidae</taxon>
        <taxon>Eurotiales</taxon>
        <taxon>Aspergillaceae</taxon>
        <taxon>Aspergillus</taxon>
        <taxon>Aspergillus subgen. Nidulantes</taxon>
    </lineage>
</organism>